<feature type="coiled-coil region" evidence="5">
    <location>
        <begin position="201"/>
        <end position="228"/>
    </location>
</feature>
<dbReference type="Pfam" id="PF01765">
    <property type="entry name" value="RRF"/>
    <property type="match status" value="1"/>
</dbReference>
<dbReference type="GO" id="GO:0005739">
    <property type="term" value="C:mitochondrion"/>
    <property type="evidence" value="ECO:0007669"/>
    <property type="project" value="TreeGrafter"/>
</dbReference>
<dbReference type="OMA" id="HIRSKYV"/>
<evidence type="ECO:0000256" key="5">
    <source>
        <dbReference type="SAM" id="Coils"/>
    </source>
</evidence>
<proteinExistence type="inferred from homology"/>
<dbReference type="InterPro" id="IPR002661">
    <property type="entry name" value="Ribosome_recyc_fac"/>
</dbReference>
<keyword evidence="5" id="KW-0175">Coiled coil</keyword>
<evidence type="ECO:0000256" key="3">
    <source>
        <dbReference type="ARBA" id="ARBA00022917"/>
    </source>
</evidence>
<dbReference type="eggNOG" id="KOG4759">
    <property type="taxonomic scope" value="Eukaryota"/>
</dbReference>
<feature type="domain" description="Ribosome recycling factor" evidence="6">
    <location>
        <begin position="123"/>
        <end position="267"/>
    </location>
</feature>
<keyword evidence="8" id="KW-1185">Reference proteome</keyword>
<evidence type="ECO:0000256" key="1">
    <source>
        <dbReference type="ARBA" id="ARBA00005912"/>
    </source>
</evidence>
<evidence type="ECO:0000256" key="2">
    <source>
        <dbReference type="ARBA" id="ARBA00020581"/>
    </source>
</evidence>
<dbReference type="EMBL" id="CAEY01000505">
    <property type="status" value="NOT_ANNOTATED_CDS"/>
    <property type="molecule type" value="Genomic_DNA"/>
</dbReference>
<name>T1KSP5_TETUR</name>
<organism evidence="7 8">
    <name type="scientific">Tetranychus urticae</name>
    <name type="common">Two-spotted spider mite</name>
    <dbReference type="NCBI Taxonomy" id="32264"/>
    <lineage>
        <taxon>Eukaryota</taxon>
        <taxon>Metazoa</taxon>
        <taxon>Ecdysozoa</taxon>
        <taxon>Arthropoda</taxon>
        <taxon>Chelicerata</taxon>
        <taxon>Arachnida</taxon>
        <taxon>Acari</taxon>
        <taxon>Acariformes</taxon>
        <taxon>Trombidiformes</taxon>
        <taxon>Prostigmata</taxon>
        <taxon>Eleutherengona</taxon>
        <taxon>Raphignathae</taxon>
        <taxon>Tetranychoidea</taxon>
        <taxon>Tetranychidae</taxon>
        <taxon>Tetranychus</taxon>
    </lineage>
</organism>
<dbReference type="InterPro" id="IPR023584">
    <property type="entry name" value="Ribosome_recyc_fac_dom"/>
</dbReference>
<accession>T1KSP5</accession>
<reference evidence="7" key="2">
    <citation type="submission" date="2015-06" db="UniProtKB">
        <authorList>
            <consortium name="EnsemblMetazoa"/>
        </authorList>
    </citation>
    <scope>IDENTIFICATION</scope>
</reference>
<evidence type="ECO:0000313" key="8">
    <source>
        <dbReference type="Proteomes" id="UP000015104"/>
    </source>
</evidence>
<dbReference type="Gene3D" id="3.30.1360.40">
    <property type="match status" value="1"/>
</dbReference>
<gene>
    <name evidence="7" type="primary">107366901</name>
</gene>
<dbReference type="HOGENOM" id="CLU_073981_4_1_1"/>
<protein>
    <recommendedName>
        <fullName evidence="2">Ribosome-recycling factor, mitochondrial</fullName>
    </recommendedName>
    <alternativeName>
        <fullName evidence="4">Ribosome-releasing factor, mitochondrial</fullName>
    </alternativeName>
</protein>
<dbReference type="OrthoDB" id="407355at2759"/>
<dbReference type="InterPro" id="IPR036191">
    <property type="entry name" value="RRF_sf"/>
</dbReference>
<dbReference type="SUPFAM" id="SSF55194">
    <property type="entry name" value="Ribosome recycling factor, RRF"/>
    <property type="match status" value="1"/>
</dbReference>
<dbReference type="EnsemblMetazoa" id="tetur20g00350.1">
    <property type="protein sequence ID" value="tetur20g00350.1"/>
    <property type="gene ID" value="tetur20g00350"/>
</dbReference>
<sequence>MSVFRLFSSVVKPGQQCLSSLRTVTKCIKCYSLEETTMCLTNWNLIPNSECSLPAIMYDQRRNYAKRGIVKEKKGKSPKYEMSDEELSKLINVEEFEALLSGVVSKLKTEYTVQLSLRVGLGIETLPVELDGSVHPLKDVAQISRKPPNIIVLNLSALPDAIKPVLNAINKSGMNLAPQIDGVKIFLTIPKITREHRENLAKSAKTLFNSAKQEITQLQNKYTETARLPTAGISQDTVKDAVDNIRYRAQESIGKCEELFKLKTKELVDG</sequence>
<evidence type="ECO:0000313" key="7">
    <source>
        <dbReference type="EnsemblMetazoa" id="tetur20g00350.1"/>
    </source>
</evidence>
<dbReference type="GO" id="GO:0043023">
    <property type="term" value="F:ribosomal large subunit binding"/>
    <property type="evidence" value="ECO:0007669"/>
    <property type="project" value="TreeGrafter"/>
</dbReference>
<evidence type="ECO:0000256" key="4">
    <source>
        <dbReference type="ARBA" id="ARBA00033107"/>
    </source>
</evidence>
<dbReference type="STRING" id="32264.T1KSP5"/>
<dbReference type="PANTHER" id="PTHR20982:SF3">
    <property type="entry name" value="MITOCHONDRIAL RIBOSOME RECYCLING FACTOR PSEUDO 1"/>
    <property type="match status" value="1"/>
</dbReference>
<reference evidence="8" key="1">
    <citation type="submission" date="2011-08" db="EMBL/GenBank/DDBJ databases">
        <authorList>
            <person name="Rombauts S."/>
        </authorList>
    </citation>
    <scope>NUCLEOTIDE SEQUENCE</scope>
    <source>
        <strain evidence="8">London</strain>
    </source>
</reference>
<evidence type="ECO:0000259" key="6">
    <source>
        <dbReference type="Pfam" id="PF01765"/>
    </source>
</evidence>
<dbReference type="Gene3D" id="1.10.132.20">
    <property type="entry name" value="Ribosome-recycling factor"/>
    <property type="match status" value="1"/>
</dbReference>
<comment type="similarity">
    <text evidence="1">Belongs to the RRF family.</text>
</comment>
<keyword evidence="3" id="KW-0648">Protein biosynthesis</keyword>
<dbReference type="PANTHER" id="PTHR20982">
    <property type="entry name" value="RIBOSOME RECYCLING FACTOR"/>
    <property type="match status" value="1"/>
</dbReference>
<dbReference type="Proteomes" id="UP000015104">
    <property type="component" value="Unassembled WGS sequence"/>
</dbReference>
<dbReference type="GO" id="GO:0006412">
    <property type="term" value="P:translation"/>
    <property type="evidence" value="ECO:0007669"/>
    <property type="project" value="UniProtKB-KW"/>
</dbReference>
<dbReference type="AlphaFoldDB" id="T1KSP5"/>
<dbReference type="KEGG" id="tut:107366901"/>